<keyword evidence="4" id="KW-0539">Nucleus</keyword>
<dbReference type="Gene3D" id="2.130.10.10">
    <property type="entry name" value="YVTN repeat-like/Quinoprotein amine dehydrogenase"/>
    <property type="match status" value="1"/>
</dbReference>
<name>A0AAW1D4S3_9HEMI</name>
<reference evidence="8 9" key="1">
    <citation type="submission" date="2022-12" db="EMBL/GenBank/DDBJ databases">
        <title>Chromosome-level genome assembly of true bugs.</title>
        <authorList>
            <person name="Ma L."/>
            <person name="Li H."/>
        </authorList>
    </citation>
    <scope>NUCLEOTIDE SEQUENCE [LARGE SCALE GENOMIC DNA]</scope>
    <source>
        <strain evidence="8">Lab_2022b</strain>
    </source>
</reference>
<keyword evidence="9" id="KW-1185">Reference proteome</keyword>
<evidence type="ECO:0000256" key="3">
    <source>
        <dbReference type="ARBA" id="ARBA00022737"/>
    </source>
</evidence>
<organism evidence="8 9">
    <name type="scientific">Rhynocoris fuscipes</name>
    <dbReference type="NCBI Taxonomy" id="488301"/>
    <lineage>
        <taxon>Eukaryota</taxon>
        <taxon>Metazoa</taxon>
        <taxon>Ecdysozoa</taxon>
        <taxon>Arthropoda</taxon>
        <taxon>Hexapoda</taxon>
        <taxon>Insecta</taxon>
        <taxon>Pterygota</taxon>
        <taxon>Neoptera</taxon>
        <taxon>Paraneoptera</taxon>
        <taxon>Hemiptera</taxon>
        <taxon>Heteroptera</taxon>
        <taxon>Panheteroptera</taxon>
        <taxon>Cimicomorpha</taxon>
        <taxon>Reduviidae</taxon>
        <taxon>Harpactorinae</taxon>
        <taxon>Harpactorini</taxon>
        <taxon>Rhynocoris</taxon>
    </lineage>
</organism>
<protein>
    <recommendedName>
        <fullName evidence="7">NLE domain-containing protein</fullName>
    </recommendedName>
</protein>
<dbReference type="SUPFAM" id="SSF50978">
    <property type="entry name" value="WD40 repeat-like"/>
    <property type="match status" value="1"/>
</dbReference>
<dbReference type="InterPro" id="IPR001680">
    <property type="entry name" value="WD40_rpt"/>
</dbReference>
<dbReference type="InterPro" id="IPR036322">
    <property type="entry name" value="WD40_repeat_dom_sf"/>
</dbReference>
<dbReference type="PRINTS" id="PR00320">
    <property type="entry name" value="GPROTEINBRPT"/>
</dbReference>
<feature type="repeat" description="WD" evidence="6">
    <location>
        <begin position="399"/>
        <end position="440"/>
    </location>
</feature>
<feature type="repeat" description="WD" evidence="6">
    <location>
        <begin position="102"/>
        <end position="143"/>
    </location>
</feature>
<feature type="repeat" description="WD" evidence="6">
    <location>
        <begin position="187"/>
        <end position="233"/>
    </location>
</feature>
<dbReference type="AlphaFoldDB" id="A0AAW1D4S3"/>
<dbReference type="InterPro" id="IPR019775">
    <property type="entry name" value="WD40_repeat_CS"/>
</dbReference>
<evidence type="ECO:0000256" key="5">
    <source>
        <dbReference type="ARBA" id="ARBA00061016"/>
    </source>
</evidence>
<dbReference type="PANTHER" id="PTHR19848">
    <property type="entry name" value="WD40 REPEAT PROTEIN"/>
    <property type="match status" value="1"/>
</dbReference>
<evidence type="ECO:0000256" key="2">
    <source>
        <dbReference type="ARBA" id="ARBA00022574"/>
    </source>
</evidence>
<evidence type="ECO:0000256" key="6">
    <source>
        <dbReference type="PROSITE-ProRule" id="PRU00221"/>
    </source>
</evidence>
<dbReference type="Proteomes" id="UP001461498">
    <property type="component" value="Unassembled WGS sequence"/>
</dbReference>
<feature type="repeat" description="WD" evidence="6">
    <location>
        <begin position="357"/>
        <end position="398"/>
    </location>
</feature>
<dbReference type="GO" id="GO:0005730">
    <property type="term" value="C:nucleolus"/>
    <property type="evidence" value="ECO:0007669"/>
    <property type="project" value="UniProtKB-SubCell"/>
</dbReference>
<dbReference type="PRINTS" id="PR00319">
    <property type="entry name" value="GPROTEINB"/>
</dbReference>
<dbReference type="PROSITE" id="PS50294">
    <property type="entry name" value="WD_REPEATS_REGION"/>
    <property type="match status" value="7"/>
</dbReference>
<dbReference type="InterPro" id="IPR012972">
    <property type="entry name" value="NLE"/>
</dbReference>
<dbReference type="PROSITE" id="PS00678">
    <property type="entry name" value="WD_REPEATS_1"/>
    <property type="match status" value="2"/>
</dbReference>
<dbReference type="InterPro" id="IPR015943">
    <property type="entry name" value="WD40/YVTN_repeat-like_dom_sf"/>
</dbReference>
<dbReference type="InterPro" id="IPR001632">
    <property type="entry name" value="WD40_G-protein_beta-like"/>
</dbReference>
<comment type="subcellular location">
    <subcellularLocation>
        <location evidence="1">Nucleus</location>
        <location evidence="1">Nucleolus</location>
    </subcellularLocation>
</comment>
<dbReference type="InterPro" id="IPR020472">
    <property type="entry name" value="WD40_PAC1"/>
</dbReference>
<evidence type="ECO:0000256" key="1">
    <source>
        <dbReference type="ARBA" id="ARBA00004604"/>
    </source>
</evidence>
<evidence type="ECO:0000256" key="4">
    <source>
        <dbReference type="ARBA" id="ARBA00023242"/>
    </source>
</evidence>
<feature type="repeat" description="WD" evidence="6">
    <location>
        <begin position="234"/>
        <end position="264"/>
    </location>
</feature>
<dbReference type="Pfam" id="PF00400">
    <property type="entry name" value="WD40"/>
    <property type="match status" value="7"/>
</dbReference>
<feature type="repeat" description="WD" evidence="6">
    <location>
        <begin position="144"/>
        <end position="185"/>
    </location>
</feature>
<dbReference type="EMBL" id="JAPXFL010000007">
    <property type="protein sequence ID" value="KAK9503559.1"/>
    <property type="molecule type" value="Genomic_DNA"/>
</dbReference>
<keyword evidence="2 6" id="KW-0853">WD repeat</keyword>
<comment type="caution">
    <text evidence="8">The sequence shown here is derived from an EMBL/GenBank/DDBJ whole genome shotgun (WGS) entry which is preliminary data.</text>
</comment>
<accession>A0AAW1D4S3</accession>
<dbReference type="Pfam" id="PF08154">
    <property type="entry name" value="NLE"/>
    <property type="match status" value="1"/>
</dbReference>
<feature type="repeat" description="WD" evidence="6">
    <location>
        <begin position="441"/>
        <end position="474"/>
    </location>
</feature>
<dbReference type="FunFam" id="2.130.10.10:FF:000092">
    <property type="entry name" value="notchless protein homolog"/>
    <property type="match status" value="1"/>
</dbReference>
<sequence>MEVDTEKRILARFKSDTGEELESLIDLPVNVTVDQLTNICNNLLNQNELTPFTFFVNEQEVIKSLDNVVQIDKLNTESVVDIVYQQQSIFKVQAVTRCTSSMPGHAEAVISVKFSPSGQRLASGSGDTTVRFWDVMTQTPHYTCKGHKNWVLCIAWSPDSEKLVSACKNGIIFAWDPNTGKQLGSAMTGHKQWVTSLTWEPFHSNLECRNFASSSKDCDIRIWDVKLGKCIRVLAGHTKSVTAILWGGSGLLYSASQDRTIKVWRAADGVLCRTLEGHAHWVNTLALNTDFILRCGTSIRIDENVDSNDKMVLQRLAKKQYNEVYTTGNGERLVSGSDDFTLFLWKPESEKKSLARLTGHQQLINDVKFSPDTRIFASASFDKSIKLWDGKTGKFITTLRGHVQAVYMISWSADSRLLVSGSADSTLKVWDMKTKKLLNDLPGHEDEVFAVDWSLDGYKVASGGKDKILKLWQH</sequence>
<dbReference type="CDD" id="cd00200">
    <property type="entry name" value="WD40"/>
    <property type="match status" value="1"/>
</dbReference>
<dbReference type="PANTHER" id="PTHR19848:SF0">
    <property type="entry name" value="NOTCHLESS PROTEIN HOMOLOG 1"/>
    <property type="match status" value="1"/>
</dbReference>
<dbReference type="PROSITE" id="PS50082">
    <property type="entry name" value="WD_REPEATS_2"/>
    <property type="match status" value="7"/>
</dbReference>
<gene>
    <name evidence="8" type="ORF">O3M35_010092</name>
</gene>
<comment type="similarity">
    <text evidence="5">Belongs to the NLE1/RSA4 family.</text>
</comment>
<proteinExistence type="inferred from homology"/>
<dbReference type="GO" id="GO:0007219">
    <property type="term" value="P:Notch signaling pathway"/>
    <property type="evidence" value="ECO:0007669"/>
    <property type="project" value="TreeGrafter"/>
</dbReference>
<dbReference type="GO" id="GO:0000027">
    <property type="term" value="P:ribosomal large subunit assembly"/>
    <property type="evidence" value="ECO:0007669"/>
    <property type="project" value="TreeGrafter"/>
</dbReference>
<feature type="domain" description="NLE" evidence="7">
    <location>
        <begin position="9"/>
        <end position="67"/>
    </location>
</feature>
<dbReference type="SMART" id="SM00320">
    <property type="entry name" value="WD40"/>
    <property type="match status" value="8"/>
</dbReference>
<keyword evidence="3" id="KW-0677">Repeat</keyword>
<evidence type="ECO:0000259" key="7">
    <source>
        <dbReference type="Pfam" id="PF08154"/>
    </source>
</evidence>
<evidence type="ECO:0000313" key="8">
    <source>
        <dbReference type="EMBL" id="KAK9503559.1"/>
    </source>
</evidence>
<evidence type="ECO:0000313" key="9">
    <source>
        <dbReference type="Proteomes" id="UP001461498"/>
    </source>
</evidence>